<reference evidence="4" key="1">
    <citation type="submission" date="2020-05" db="EMBL/GenBank/DDBJ databases">
        <authorList>
            <person name="Chiriac C."/>
            <person name="Salcher M."/>
            <person name="Ghai R."/>
            <person name="Kavagutti S V."/>
        </authorList>
    </citation>
    <scope>NUCLEOTIDE SEQUENCE</scope>
</reference>
<keyword evidence="1" id="KW-0808">Transferase</keyword>
<evidence type="ECO:0000256" key="1">
    <source>
        <dbReference type="ARBA" id="ARBA00022679"/>
    </source>
</evidence>
<dbReference type="PANTHER" id="PTHR46401:SF2">
    <property type="entry name" value="GLYCOSYLTRANSFERASE WBBK-RELATED"/>
    <property type="match status" value="1"/>
</dbReference>
<gene>
    <name evidence="4" type="ORF">UFOPK3605_00851</name>
</gene>
<dbReference type="EMBL" id="CAFBMM010000037">
    <property type="protein sequence ID" value="CAB4907245.1"/>
    <property type="molecule type" value="Genomic_DNA"/>
</dbReference>
<dbReference type="PANTHER" id="PTHR46401">
    <property type="entry name" value="GLYCOSYLTRANSFERASE WBBK-RELATED"/>
    <property type="match status" value="1"/>
</dbReference>
<evidence type="ECO:0000259" key="2">
    <source>
        <dbReference type="Pfam" id="PF00534"/>
    </source>
</evidence>
<accession>A0A6J7GR98</accession>
<dbReference type="AlphaFoldDB" id="A0A6J7GR98"/>
<dbReference type="Pfam" id="PF05050">
    <property type="entry name" value="Methyltransf_21"/>
    <property type="match status" value="1"/>
</dbReference>
<feature type="domain" description="Glycosyl transferase family 1" evidence="2">
    <location>
        <begin position="586"/>
        <end position="725"/>
    </location>
</feature>
<dbReference type="Gene3D" id="3.40.50.2000">
    <property type="entry name" value="Glycogen Phosphorylase B"/>
    <property type="match status" value="1"/>
</dbReference>
<feature type="domain" description="Methyltransferase FkbM" evidence="3">
    <location>
        <begin position="32"/>
        <end position="197"/>
    </location>
</feature>
<dbReference type="GO" id="GO:0009103">
    <property type="term" value="P:lipopolysaccharide biosynthetic process"/>
    <property type="evidence" value="ECO:0007669"/>
    <property type="project" value="TreeGrafter"/>
</dbReference>
<evidence type="ECO:0000259" key="3">
    <source>
        <dbReference type="Pfam" id="PF05050"/>
    </source>
</evidence>
<sequence>MSPVSDVSHAQNLEDVRLWRVLYDCPDKFFVDCGANHPTKCSLTKWFSERGWSGINIEPGPDYLELATARPNEINLNLAIGLTEGFCDLIVPDEATGRASVRPENAYDPNLKQVSPTVSTVRVRQRPLADVLAEHSRQTGISFLSVDVEGAEADVLASNDWVRFRPRVVIVEAIDPITMLSNYQNWEPILLENGYHYAVSDGLNRFYVAQEHPELFARFVYDFTGQLLNSYLSDYAILAKNNLDLIQSLSATRNSWSFRIGAAALKPLRPLKRKLGKLGKRAKSRSKNVRKIYRTYTATGQPLQSVKAPRPLMWADCPDSTPHLNDIRQYFTSRYDQPAQPTTPDEVNWIRDLAKDNSQPNSIGYFAQQFIDLSDLPEPSAPSKAAKAGCVLLDLRALQIMDRENIKVGMLSAGAQLVKEVTKEIKASGRADTLVIGLVDTSPISISSYLTKDLDQTVYPSELGSIEEIALALDPLVVTVGKWAPLSGPLLKLIPRDTPSAGFWWDNTITRFKDYCAHDIATAMEFIALYENYSKYNYILTLTRAAESDGVPLFSDSAVVFRIGTSSPVLRHAELPVITKPTRSPILLMGNGMPHKNLAAGVCAFASLRQDDLTLIVLALMSPEQKDVLMNLATDLGLAENQIQFESQVAPERHLELLTQSCVLIAPSLAEGFDLPTAEAIHCGTPVVGSSIAVHEELIGPGWWLVNAEDPMALGQALERALKNPAALVSAQRELLRKRWWPTQLEEEVKKFLDCALGIKNI</sequence>
<evidence type="ECO:0000313" key="4">
    <source>
        <dbReference type="EMBL" id="CAB4907245.1"/>
    </source>
</evidence>
<dbReference type="NCBIfam" id="TIGR01444">
    <property type="entry name" value="fkbM_fam"/>
    <property type="match status" value="1"/>
</dbReference>
<protein>
    <submittedName>
        <fullName evidence="4">Unannotated protein</fullName>
    </submittedName>
</protein>
<dbReference type="Gene3D" id="3.40.50.150">
    <property type="entry name" value="Vaccinia Virus protein VP39"/>
    <property type="match status" value="1"/>
</dbReference>
<dbReference type="InterPro" id="IPR029063">
    <property type="entry name" value="SAM-dependent_MTases_sf"/>
</dbReference>
<proteinExistence type="predicted"/>
<dbReference type="GO" id="GO:0016757">
    <property type="term" value="F:glycosyltransferase activity"/>
    <property type="evidence" value="ECO:0007669"/>
    <property type="project" value="InterPro"/>
</dbReference>
<name>A0A6J7GR98_9ZZZZ</name>
<dbReference type="SUPFAM" id="SSF53756">
    <property type="entry name" value="UDP-Glycosyltransferase/glycogen phosphorylase"/>
    <property type="match status" value="1"/>
</dbReference>
<dbReference type="InterPro" id="IPR006342">
    <property type="entry name" value="FkbM_mtfrase"/>
</dbReference>
<dbReference type="InterPro" id="IPR001296">
    <property type="entry name" value="Glyco_trans_1"/>
</dbReference>
<dbReference type="SUPFAM" id="SSF53335">
    <property type="entry name" value="S-adenosyl-L-methionine-dependent methyltransferases"/>
    <property type="match status" value="1"/>
</dbReference>
<dbReference type="Pfam" id="PF00534">
    <property type="entry name" value="Glycos_transf_1"/>
    <property type="match status" value="1"/>
</dbReference>
<organism evidence="4">
    <name type="scientific">freshwater metagenome</name>
    <dbReference type="NCBI Taxonomy" id="449393"/>
    <lineage>
        <taxon>unclassified sequences</taxon>
        <taxon>metagenomes</taxon>
        <taxon>ecological metagenomes</taxon>
    </lineage>
</organism>